<dbReference type="SUPFAM" id="SSF110857">
    <property type="entry name" value="Gamma-glutamyl cyclotransferase-like"/>
    <property type="match status" value="1"/>
</dbReference>
<gene>
    <name evidence="11" type="ORF">BKA55DRAFT_517598</name>
</gene>
<evidence type="ECO:0000256" key="7">
    <source>
        <dbReference type="PROSITE-ProRule" id="PRU01087"/>
    </source>
</evidence>
<sequence length="788" mass="86479">MSSQGDSQPSQDSTMTLMQENLSEVLYFAYGSNLSTKQMRRRCPYSTPVGLAYLKGWKWIINERGYANVVQLPIDSDDDETPEAEDNRQLGTKGKGKQKQRPEEGVYGLLYLVPANDEESLDRYEGVPLAYQKFQVDVKWANANKEEDETLRALVYVDEMRVEEDVPREEYIERMEDGIEDAVENWGMDEDYADRSKFAIMTSRKLLSRHMIRLVGVSEPRMMTTSTPTSSFPAWFARGGTSNGLVIHRKDLAPESQWHKVLPSAMGSPDPYGRQLNGMGSGISSTSKIVILGSPSREDVDVDFTFVQVGIRDGSLDMAGNCGNMSSLVGPAAWDSGLLSAQAKTVEQDEDGLQWATVRFLNTNTNKVMSSKFRVEGEPLKYTHQGDYVMDGVPGTGSKVIMSFIDPAGAKTGKALPTGNPVDILELQDGTKIMASLVDVGNPGVFISTESLGLADHMSLTPAIVESNPELKTKLGEIRRAGASLMGLDPNTESVPKIVLLFPSSGSPDVDIRCLALSMGQAHKAVPLTLALCLGAASQLKGTLASDLIGGQSKETVSIGHPSGKVDIGTVIRDGKIESAQLLRTARVLMKGDSYSLTFLSTDDHKLSQSCAMADLKHPYFPVDAVIPGYLPNNTPVAELIVTFGAIVCAVIGFSLWQTTRTAKPVRTIDKFAAAWFALCNVETITCLAWGPLSFLAVVGILRDWHSRHVVQVIVCTAHVYGVALYYLTNWNESRVHGVAYSRPETLYFWVYYVGFNLPWAVVPLVLLQDSWLQVARAFAALEERKRE</sequence>
<evidence type="ECO:0000256" key="5">
    <source>
        <dbReference type="ARBA" id="ARBA00023136"/>
    </source>
</evidence>
<proteinExistence type="inferred from homology"/>
<reference evidence="11" key="1">
    <citation type="journal article" date="2021" name="Nat. Commun.">
        <title>Genetic determinants of endophytism in the Arabidopsis root mycobiome.</title>
        <authorList>
            <person name="Mesny F."/>
            <person name="Miyauchi S."/>
            <person name="Thiergart T."/>
            <person name="Pickel B."/>
            <person name="Atanasova L."/>
            <person name="Karlsson M."/>
            <person name="Huettel B."/>
            <person name="Barry K.W."/>
            <person name="Haridas S."/>
            <person name="Chen C."/>
            <person name="Bauer D."/>
            <person name="Andreopoulos W."/>
            <person name="Pangilinan J."/>
            <person name="LaButti K."/>
            <person name="Riley R."/>
            <person name="Lipzen A."/>
            <person name="Clum A."/>
            <person name="Drula E."/>
            <person name="Henrissat B."/>
            <person name="Kohler A."/>
            <person name="Grigoriev I.V."/>
            <person name="Martin F.M."/>
            <person name="Hacquard S."/>
        </authorList>
    </citation>
    <scope>NUCLEOTIDE SEQUENCE</scope>
    <source>
        <strain evidence="11">MPI-CAGE-AT-0023</strain>
    </source>
</reference>
<feature type="domain" description="EXPERA" evidence="10">
    <location>
        <begin position="634"/>
        <end position="768"/>
    </location>
</feature>
<feature type="transmembrane region" description="Helical" evidence="9">
    <location>
        <begin position="710"/>
        <end position="729"/>
    </location>
</feature>
<organism evidence="11 12">
    <name type="scientific">Fusarium redolens</name>
    <dbReference type="NCBI Taxonomy" id="48865"/>
    <lineage>
        <taxon>Eukaryota</taxon>
        <taxon>Fungi</taxon>
        <taxon>Dikarya</taxon>
        <taxon>Ascomycota</taxon>
        <taxon>Pezizomycotina</taxon>
        <taxon>Sordariomycetes</taxon>
        <taxon>Hypocreomycetidae</taxon>
        <taxon>Hypocreales</taxon>
        <taxon>Nectriaceae</taxon>
        <taxon>Fusarium</taxon>
        <taxon>Fusarium redolens species complex</taxon>
    </lineage>
</organism>
<keyword evidence="6" id="KW-0413">Isomerase</keyword>
<accession>A0A9P9K7Z7</accession>
<evidence type="ECO:0000256" key="2">
    <source>
        <dbReference type="ARBA" id="ARBA00007673"/>
    </source>
</evidence>
<dbReference type="CDD" id="cd06661">
    <property type="entry name" value="GGCT_like"/>
    <property type="match status" value="1"/>
</dbReference>
<evidence type="ECO:0000313" key="12">
    <source>
        <dbReference type="Proteomes" id="UP000720189"/>
    </source>
</evidence>
<dbReference type="PANTHER" id="PTHR43709">
    <property type="entry name" value="ACONITATE ISOMERASE-RELATED"/>
    <property type="match status" value="1"/>
</dbReference>
<dbReference type="InterPro" id="IPR036568">
    <property type="entry name" value="GGCT-like_sf"/>
</dbReference>
<evidence type="ECO:0000256" key="8">
    <source>
        <dbReference type="SAM" id="MobiDB-lite"/>
    </source>
</evidence>
<keyword evidence="4 7" id="KW-1133">Transmembrane helix</keyword>
<feature type="transmembrane region" description="Helical" evidence="9">
    <location>
        <begin position="749"/>
        <end position="768"/>
    </location>
</feature>
<dbReference type="SUPFAM" id="SSF54506">
    <property type="entry name" value="Diaminopimelate epimerase-like"/>
    <property type="match status" value="2"/>
</dbReference>
<evidence type="ECO:0000256" key="9">
    <source>
        <dbReference type="SAM" id="Phobius"/>
    </source>
</evidence>
<dbReference type="PANTHER" id="PTHR43709:SF2">
    <property type="entry name" value="DUF453 DOMAIN PROTEIN (AFU_ORTHOLOGUE AFUA_6G00360)"/>
    <property type="match status" value="1"/>
</dbReference>
<dbReference type="RefSeq" id="XP_046046837.1">
    <property type="nucleotide sequence ID" value="XM_046188199.1"/>
</dbReference>
<feature type="region of interest" description="Disordered" evidence="8">
    <location>
        <begin position="74"/>
        <end position="101"/>
    </location>
</feature>
<keyword evidence="5 7" id="KW-0472">Membrane</keyword>
<dbReference type="Proteomes" id="UP000720189">
    <property type="component" value="Unassembled WGS sequence"/>
</dbReference>
<dbReference type="InterPro" id="IPR013024">
    <property type="entry name" value="GGCT-like"/>
</dbReference>
<dbReference type="GO" id="GO:0016020">
    <property type="term" value="C:membrane"/>
    <property type="evidence" value="ECO:0007669"/>
    <property type="project" value="UniProtKB-SubCell"/>
</dbReference>
<keyword evidence="12" id="KW-1185">Reference proteome</keyword>
<keyword evidence="3 7" id="KW-0812">Transmembrane</keyword>
<dbReference type="GO" id="GO:0016853">
    <property type="term" value="F:isomerase activity"/>
    <property type="evidence" value="ECO:0007669"/>
    <property type="project" value="UniProtKB-KW"/>
</dbReference>
<dbReference type="GeneID" id="70218153"/>
<evidence type="ECO:0000256" key="4">
    <source>
        <dbReference type="ARBA" id="ARBA00022989"/>
    </source>
</evidence>
<dbReference type="PROSITE" id="PS51751">
    <property type="entry name" value="EXPERA"/>
    <property type="match status" value="1"/>
</dbReference>
<dbReference type="OrthoDB" id="10267539at2759"/>
<comment type="similarity">
    <text evidence="2">Belongs to the PrpF family.</text>
</comment>
<dbReference type="Pfam" id="PF13772">
    <property type="entry name" value="AIG2_2"/>
    <property type="match status" value="1"/>
</dbReference>
<dbReference type="EMBL" id="JAGMUX010000012">
    <property type="protein sequence ID" value="KAH7243344.1"/>
    <property type="molecule type" value="Genomic_DNA"/>
</dbReference>
<name>A0A9P9K7Z7_FUSRE</name>
<dbReference type="Pfam" id="PF04303">
    <property type="entry name" value="PrpF"/>
    <property type="match status" value="1"/>
</dbReference>
<dbReference type="Gene3D" id="3.10.490.10">
    <property type="entry name" value="Gamma-glutamyl cyclotransferase-like"/>
    <property type="match status" value="1"/>
</dbReference>
<evidence type="ECO:0000259" key="10">
    <source>
        <dbReference type="PROSITE" id="PS51751"/>
    </source>
</evidence>
<comment type="subcellular location">
    <subcellularLocation>
        <location evidence="1">Membrane</location>
        <topology evidence="1">Multi-pass membrane protein</topology>
    </subcellularLocation>
</comment>
<evidence type="ECO:0000256" key="6">
    <source>
        <dbReference type="ARBA" id="ARBA00023235"/>
    </source>
</evidence>
<feature type="transmembrane region" description="Helical" evidence="9">
    <location>
        <begin position="637"/>
        <end position="657"/>
    </location>
</feature>
<dbReference type="Pfam" id="PF05241">
    <property type="entry name" value="EBP"/>
    <property type="match status" value="1"/>
</dbReference>
<dbReference type="InterPro" id="IPR007400">
    <property type="entry name" value="PrpF-like"/>
</dbReference>
<evidence type="ECO:0000256" key="3">
    <source>
        <dbReference type="ARBA" id="ARBA00022692"/>
    </source>
</evidence>
<evidence type="ECO:0000313" key="11">
    <source>
        <dbReference type="EMBL" id="KAH7243344.1"/>
    </source>
</evidence>
<dbReference type="AlphaFoldDB" id="A0A9P9K7Z7"/>
<dbReference type="InterPro" id="IPR033118">
    <property type="entry name" value="EXPERA"/>
</dbReference>
<dbReference type="Gene3D" id="3.10.310.10">
    <property type="entry name" value="Diaminopimelate Epimerase, Chain A, domain 1"/>
    <property type="match status" value="2"/>
</dbReference>
<evidence type="ECO:0000256" key="1">
    <source>
        <dbReference type="ARBA" id="ARBA00004141"/>
    </source>
</evidence>
<comment type="caution">
    <text evidence="11">The sequence shown here is derived from an EMBL/GenBank/DDBJ whole genome shotgun (WGS) entry which is preliminary data.</text>
</comment>
<protein>
    <submittedName>
        <fullName evidence="11">PrpF protein-domain-containing protein</fullName>
    </submittedName>
</protein>
<feature type="compositionally biased region" description="Acidic residues" evidence="8">
    <location>
        <begin position="75"/>
        <end position="84"/>
    </location>
</feature>